<accession>A0A1D2AJB4</accession>
<protein>
    <submittedName>
        <fullName evidence="1">Uncharacterized protein</fullName>
    </submittedName>
</protein>
<reference evidence="1" key="1">
    <citation type="submission" date="2016-07" db="EMBL/GenBank/DDBJ databases">
        <title>Salivary Glands transcriptome analysis on engorged females of Ornithodoros brasiliensis (Acari:Argasidae).</title>
        <authorList>
            <person name="Simons S.M."/>
            <person name="Carvalho E."/>
            <person name="Junqueira-de-Azevedo I."/>
            <person name="Ho P.L."/>
            <person name="Giovanni D."/>
            <person name="Mendonca R."/>
            <person name="Onofrio V."/>
            <person name="Landulfo G."/>
            <person name="Ramirez D."/>
            <person name="Barros-Battesti D."/>
        </authorList>
    </citation>
    <scope>NUCLEOTIDE SEQUENCE</scope>
    <source>
        <strain evidence="1">Female</strain>
        <tissue evidence="1">Salivary gland</tissue>
    </source>
</reference>
<proteinExistence type="predicted"/>
<feature type="non-terminal residue" evidence="1">
    <location>
        <position position="1"/>
    </location>
</feature>
<name>A0A1D2AJB4_ORNBR</name>
<dbReference type="EMBL" id="GETE01000481">
    <property type="protein sequence ID" value="JAT79083.1"/>
    <property type="molecule type" value="Transcribed_RNA"/>
</dbReference>
<sequence length="102" mass="11367">ARLITRHTSAFAHGACSVGAVKGSLIHSGLFTFSQVHQHLLLTPFVRSSEKASDSFFPFWSTVGFREGGGRDKSLAQGIFSFIGRIHLQLQTCERFRRFTSH</sequence>
<dbReference type="AlphaFoldDB" id="A0A1D2AJB4"/>
<organism evidence="1">
    <name type="scientific">Ornithodoros brasiliensis</name>
    <name type="common">Mouro tick</name>
    <dbReference type="NCBI Taxonomy" id="888526"/>
    <lineage>
        <taxon>Eukaryota</taxon>
        <taxon>Metazoa</taxon>
        <taxon>Ecdysozoa</taxon>
        <taxon>Arthropoda</taxon>
        <taxon>Chelicerata</taxon>
        <taxon>Arachnida</taxon>
        <taxon>Acari</taxon>
        <taxon>Parasitiformes</taxon>
        <taxon>Ixodida</taxon>
        <taxon>Ixodoidea</taxon>
        <taxon>Argasidae</taxon>
        <taxon>Ornithodorinae</taxon>
        <taxon>Ornithodoros</taxon>
    </lineage>
</organism>
<evidence type="ECO:0000313" key="1">
    <source>
        <dbReference type="EMBL" id="JAT79083.1"/>
    </source>
</evidence>